<feature type="region of interest" description="Disordered" evidence="1">
    <location>
        <begin position="1"/>
        <end position="110"/>
    </location>
</feature>
<dbReference type="EMBL" id="AGNL01013197">
    <property type="protein sequence ID" value="EJK67391.1"/>
    <property type="molecule type" value="Genomic_DNA"/>
</dbReference>
<evidence type="ECO:0000313" key="2">
    <source>
        <dbReference type="EMBL" id="EJK67391.1"/>
    </source>
</evidence>
<evidence type="ECO:0000256" key="1">
    <source>
        <dbReference type="SAM" id="MobiDB-lite"/>
    </source>
</evidence>
<accession>K0T270</accession>
<evidence type="ECO:0000313" key="3">
    <source>
        <dbReference type="Proteomes" id="UP000266841"/>
    </source>
</evidence>
<dbReference type="AlphaFoldDB" id="K0T270"/>
<keyword evidence="3" id="KW-1185">Reference proteome</keyword>
<sequence>MGRHDDGADEDEGNTEEGTQSQQRHRQTQQENPGEATTRPTGPAPAMPAGQSSARGGSATMTGIVPSPQEVLATERTTNDDEASEGGETKIDDEETQAQQRSSLSRLSSDASAEIYATRWPSAVTQNVPQAEEMRLIIELLLPQVKDDVESPLFEQRGGCGMCKKVVIVSTSTSRTSRKKGGRTGCWPVTCTTIHHPSSGGPRIGCALSAWDVMEGLSWLFLSRENVTRGRNTFTLDATRQGTASEKRLADVKNRCFGGSIGDECDPGLPKDDDLEGRRESSPMFWSKWREWFRWKCVCGGGWPVETKAGPARDG</sequence>
<organism evidence="2 3">
    <name type="scientific">Thalassiosira oceanica</name>
    <name type="common">Marine diatom</name>
    <dbReference type="NCBI Taxonomy" id="159749"/>
    <lineage>
        <taxon>Eukaryota</taxon>
        <taxon>Sar</taxon>
        <taxon>Stramenopiles</taxon>
        <taxon>Ochrophyta</taxon>
        <taxon>Bacillariophyta</taxon>
        <taxon>Coscinodiscophyceae</taxon>
        <taxon>Thalassiosirophycidae</taxon>
        <taxon>Thalassiosirales</taxon>
        <taxon>Thalassiosiraceae</taxon>
        <taxon>Thalassiosira</taxon>
    </lineage>
</organism>
<comment type="caution">
    <text evidence="2">The sequence shown here is derived from an EMBL/GenBank/DDBJ whole genome shotgun (WGS) entry which is preliminary data.</text>
</comment>
<dbReference type="Proteomes" id="UP000266841">
    <property type="component" value="Unassembled WGS sequence"/>
</dbReference>
<gene>
    <name evidence="2" type="ORF">THAOC_11583</name>
</gene>
<proteinExistence type="predicted"/>
<protein>
    <submittedName>
        <fullName evidence="2">Uncharacterized protein</fullName>
    </submittedName>
</protein>
<reference evidence="2 3" key="1">
    <citation type="journal article" date="2012" name="Genome Biol.">
        <title>Genome and low-iron response of an oceanic diatom adapted to chronic iron limitation.</title>
        <authorList>
            <person name="Lommer M."/>
            <person name="Specht M."/>
            <person name="Roy A.S."/>
            <person name="Kraemer L."/>
            <person name="Andreson R."/>
            <person name="Gutowska M.A."/>
            <person name="Wolf J."/>
            <person name="Bergner S.V."/>
            <person name="Schilhabel M.B."/>
            <person name="Klostermeier U.C."/>
            <person name="Beiko R.G."/>
            <person name="Rosenstiel P."/>
            <person name="Hippler M."/>
            <person name="Laroche J."/>
        </authorList>
    </citation>
    <scope>NUCLEOTIDE SEQUENCE [LARGE SCALE GENOMIC DNA]</scope>
    <source>
        <strain evidence="2 3">CCMP1005</strain>
    </source>
</reference>
<feature type="compositionally biased region" description="Acidic residues" evidence="1">
    <location>
        <begin position="80"/>
        <end position="96"/>
    </location>
</feature>
<feature type="compositionally biased region" description="Polar residues" evidence="1">
    <location>
        <begin position="50"/>
        <end position="61"/>
    </location>
</feature>
<name>K0T270_THAOC</name>
<feature type="compositionally biased region" description="Low complexity" evidence="1">
    <location>
        <begin position="97"/>
        <end position="110"/>
    </location>
</feature>